<organism evidence="2 3">
    <name type="scientific">Mycolicibacterium phlei DSM 43239 = CCUG 21000</name>
    <dbReference type="NCBI Taxonomy" id="1226750"/>
    <lineage>
        <taxon>Bacteria</taxon>
        <taxon>Bacillati</taxon>
        <taxon>Actinomycetota</taxon>
        <taxon>Actinomycetes</taxon>
        <taxon>Mycobacteriales</taxon>
        <taxon>Mycobacteriaceae</taxon>
        <taxon>Mycolicibacterium</taxon>
    </lineage>
</organism>
<gene>
    <name evidence="2" type="ORF">MPHL21000_19465</name>
</gene>
<dbReference type="GeneID" id="74301144"/>
<keyword evidence="3" id="KW-1185">Reference proteome</keyword>
<evidence type="ECO:0000256" key="1">
    <source>
        <dbReference type="SAM" id="Phobius"/>
    </source>
</evidence>
<feature type="transmembrane region" description="Helical" evidence="1">
    <location>
        <begin position="124"/>
        <end position="145"/>
    </location>
</feature>
<evidence type="ECO:0000313" key="3">
    <source>
        <dbReference type="Proteomes" id="UP000325690"/>
    </source>
</evidence>
<reference evidence="2 3" key="1">
    <citation type="submission" date="2012-10" db="EMBL/GenBank/DDBJ databases">
        <title>The draft sequence of the Mycobacterium pheli genome.</title>
        <authorList>
            <person name="Pettersson B.M.F."/>
            <person name="Das S."/>
            <person name="Dasgupta S."/>
            <person name="Bhattacharya A."/>
            <person name="Kirsebom L.A."/>
        </authorList>
    </citation>
    <scope>NUCLEOTIDE SEQUENCE [LARGE SCALE GENOMIC DNA]</scope>
    <source>
        <strain evidence="2 3">CCUG 21000</strain>
    </source>
</reference>
<keyword evidence="1" id="KW-0812">Transmembrane</keyword>
<dbReference type="Proteomes" id="UP000325690">
    <property type="component" value="Unassembled WGS sequence"/>
</dbReference>
<dbReference type="RefSeq" id="WP_061481636.1">
    <property type="nucleotide sequence ID" value="NZ_ANBO01000034.1"/>
</dbReference>
<keyword evidence="1" id="KW-1133">Transmembrane helix</keyword>
<dbReference type="EMBL" id="ANBP01000034">
    <property type="protein sequence ID" value="KAB7753411.1"/>
    <property type="molecule type" value="Genomic_DNA"/>
</dbReference>
<keyword evidence="1" id="KW-0472">Membrane</keyword>
<accession>A0A5N5UUW5</accession>
<proteinExistence type="predicted"/>
<evidence type="ECO:0008006" key="4">
    <source>
        <dbReference type="Google" id="ProtNLM"/>
    </source>
</evidence>
<dbReference type="AlphaFoldDB" id="A0A5N5UUW5"/>
<feature type="transmembrane region" description="Helical" evidence="1">
    <location>
        <begin position="40"/>
        <end position="57"/>
    </location>
</feature>
<sequence>MVSLIAHLVLAFVTLAVIVKANPAVFARYRSGPPVTGLEAFYLVAGVVSVILGYYFNNQFVAEYAPPGGLHNFIWGPGSWAEFITLGYDNPAASSASQDYTIMTMLLFPAWLLVDGHRRGIRHAWLYLGFVLFASSAFAWAFYLATIERHHHHQQLSSVPAESPA</sequence>
<evidence type="ECO:0000313" key="2">
    <source>
        <dbReference type="EMBL" id="KAB7753411.1"/>
    </source>
</evidence>
<name>A0A5N5UUW5_MYCPH</name>
<comment type="caution">
    <text evidence="2">The sequence shown here is derived from an EMBL/GenBank/DDBJ whole genome shotgun (WGS) entry which is preliminary data.</text>
</comment>
<dbReference type="InterPro" id="IPR021362">
    <property type="entry name" value="DUF2834"/>
</dbReference>
<dbReference type="Pfam" id="PF11196">
    <property type="entry name" value="DUF2834"/>
    <property type="match status" value="1"/>
</dbReference>
<protein>
    <recommendedName>
        <fullName evidence="4">DUF2834 domain-containing protein</fullName>
    </recommendedName>
</protein>